<organism evidence="1 2">
    <name type="scientific">Myroides odoratimimus</name>
    <dbReference type="NCBI Taxonomy" id="76832"/>
    <lineage>
        <taxon>Bacteria</taxon>
        <taxon>Pseudomonadati</taxon>
        <taxon>Bacteroidota</taxon>
        <taxon>Flavobacteriia</taxon>
        <taxon>Flavobacteriales</taxon>
        <taxon>Flavobacteriaceae</taxon>
        <taxon>Myroides</taxon>
    </lineage>
</organism>
<dbReference type="eggNOG" id="ENOG5033J47">
    <property type="taxonomic scope" value="Bacteria"/>
</dbReference>
<reference evidence="1 2" key="1">
    <citation type="journal article" date="2016" name="J. Zhejiang Univ. Sci. B">
        <title>Antibiotic resistance mechanisms of Myroides sp.</title>
        <authorList>
            <person name="Hu S."/>
            <person name="Yuan S."/>
            <person name="Qu H."/>
            <person name="Jiang T."/>
            <person name="Zhou Y."/>
            <person name="Wang M."/>
            <person name="Ming D."/>
        </authorList>
    </citation>
    <scope>NUCLEOTIDE SEQUENCE [LARGE SCALE GENOMIC DNA]</scope>
    <source>
        <strain evidence="1 2">PR63039</strain>
    </source>
</reference>
<proteinExistence type="predicted"/>
<dbReference type="Proteomes" id="UP000069030">
    <property type="component" value="Chromosome"/>
</dbReference>
<evidence type="ECO:0000313" key="1">
    <source>
        <dbReference type="EMBL" id="ALU27036.1"/>
    </source>
</evidence>
<dbReference type="KEGG" id="mod:AS202_13135"/>
<protein>
    <submittedName>
        <fullName evidence="1">Uncharacterized protein</fullName>
    </submittedName>
</protein>
<sequence>MSKRDLFTALVKLLGFYLFLTYFLSLLSSLYYLITVKENTFGDLLLDISQHIFLLVVFTLLMLYGDKIVSLFRLSNGYETDKIVVDNLTAVDIVKVGIFIIGGILIVNNLPYMITWIIQRFTAAIRNENMPTFDEYGAFKAFANLVLGFLMITNFGRIAKWFVKWNKEE</sequence>
<dbReference type="RefSeq" id="WP_006259113.1">
    <property type="nucleotide sequence ID" value="NZ_BCMQ01000008.1"/>
</dbReference>
<accession>A0A0U3H846</accession>
<gene>
    <name evidence="1" type="ORF">AS202_13135</name>
</gene>
<evidence type="ECO:0000313" key="2">
    <source>
        <dbReference type="Proteomes" id="UP000069030"/>
    </source>
</evidence>
<dbReference type="EMBL" id="CP013690">
    <property type="protein sequence ID" value="ALU27036.1"/>
    <property type="molecule type" value="Genomic_DNA"/>
</dbReference>
<dbReference type="AlphaFoldDB" id="A0A0U3H846"/>
<name>A0A0U3H846_9FLAO</name>